<proteinExistence type="predicted"/>
<name>A0A3D8QUK6_9HELO</name>
<dbReference type="OrthoDB" id="5428890at2759"/>
<dbReference type="Proteomes" id="UP000256328">
    <property type="component" value="Unassembled WGS sequence"/>
</dbReference>
<gene>
    <name evidence="1" type="ORF">BP5796_10181</name>
</gene>
<accession>A0A3D8QUK6</accession>
<sequence>MEPMELQQFAERYDLESQMPRPRQRNFMPQGSIWHDQLCDGTSETSTRPSSTYFPKLPNIFWSQGRAATNTSTSTTLADFCLTTGQEEFINFVAGDSVQCQSQPIMKKYGDWYIRYLNSKVRSSWEVLYLPILEGVANGDSKDDVSSSDLSVAFKLHVAILAELRKDKVGLVQIVDALYNKDLLHDDKEDKDGERLKAIQLVFTAIGWISSLYTPHNPADTPTNCLQLQPVVESSPNVQSSRLSQNHTSKVFRSICEKIEDAGDEKFYSLIKKFSPEIIPKYGRTSQLGRGSPLGTPRMTLQPLEDAIEQRLVCFATLKSLGNIAIKWVDNTRQHLVFDPRGKVLYLFGKPSICLIHAVKNTSVLAKMFENSAGNNFMFRDPDQHDDAKLFYREILLSYRLLFGQNYKSYNGFTIPKETEMQDPLLKVLCSQSYEDDEPSEIYFLIDANHPARTYCARNDFPFLGERLLKIQGHVRDLRPHSIREIWNDTRDLPYWWAFW</sequence>
<comment type="caution">
    <text evidence="1">The sequence shown here is derived from an EMBL/GenBank/DDBJ whole genome shotgun (WGS) entry which is preliminary data.</text>
</comment>
<evidence type="ECO:0000313" key="1">
    <source>
        <dbReference type="EMBL" id="RDW65489.1"/>
    </source>
</evidence>
<dbReference type="EMBL" id="PDLN01000015">
    <property type="protein sequence ID" value="RDW65489.1"/>
    <property type="molecule type" value="Genomic_DNA"/>
</dbReference>
<evidence type="ECO:0000313" key="2">
    <source>
        <dbReference type="Proteomes" id="UP000256328"/>
    </source>
</evidence>
<organism evidence="1 2">
    <name type="scientific">Coleophoma crateriformis</name>
    <dbReference type="NCBI Taxonomy" id="565419"/>
    <lineage>
        <taxon>Eukaryota</taxon>
        <taxon>Fungi</taxon>
        <taxon>Dikarya</taxon>
        <taxon>Ascomycota</taxon>
        <taxon>Pezizomycotina</taxon>
        <taxon>Leotiomycetes</taxon>
        <taxon>Helotiales</taxon>
        <taxon>Dermateaceae</taxon>
        <taxon>Coleophoma</taxon>
    </lineage>
</organism>
<reference evidence="1 2" key="1">
    <citation type="journal article" date="2018" name="IMA Fungus">
        <title>IMA Genome-F 9: Draft genome sequence of Annulohypoxylon stygium, Aspergillus mulundensis, Berkeleyomyces basicola (syn. Thielaviopsis basicola), Ceratocystis smalleyi, two Cercospora beticola strains, Coleophoma cylindrospora, Fusarium fracticaudum, Phialophora cf. hyalina, and Morchella septimelata.</title>
        <authorList>
            <person name="Wingfield B.D."/>
            <person name="Bills G.F."/>
            <person name="Dong Y."/>
            <person name="Huang W."/>
            <person name="Nel W.J."/>
            <person name="Swalarsk-Parry B.S."/>
            <person name="Vaghefi N."/>
            <person name="Wilken P.M."/>
            <person name="An Z."/>
            <person name="de Beer Z.W."/>
            <person name="De Vos L."/>
            <person name="Chen L."/>
            <person name="Duong T.A."/>
            <person name="Gao Y."/>
            <person name="Hammerbacher A."/>
            <person name="Kikkert J.R."/>
            <person name="Li Y."/>
            <person name="Li H."/>
            <person name="Li K."/>
            <person name="Li Q."/>
            <person name="Liu X."/>
            <person name="Ma X."/>
            <person name="Naidoo K."/>
            <person name="Pethybridge S.J."/>
            <person name="Sun J."/>
            <person name="Steenkamp E.T."/>
            <person name="van der Nest M.A."/>
            <person name="van Wyk S."/>
            <person name="Wingfield M.J."/>
            <person name="Xiong C."/>
            <person name="Yue Q."/>
            <person name="Zhang X."/>
        </authorList>
    </citation>
    <scope>NUCLEOTIDE SEQUENCE [LARGE SCALE GENOMIC DNA]</scope>
    <source>
        <strain evidence="1 2">BP5796</strain>
    </source>
</reference>
<keyword evidence="2" id="KW-1185">Reference proteome</keyword>
<dbReference type="AlphaFoldDB" id="A0A3D8QUK6"/>
<protein>
    <submittedName>
        <fullName evidence="1">Uncharacterized protein</fullName>
    </submittedName>
</protein>